<evidence type="ECO:0000256" key="2">
    <source>
        <dbReference type="ARBA" id="ARBA00004127"/>
    </source>
</evidence>
<evidence type="ECO:0000256" key="7">
    <source>
        <dbReference type="SAM" id="Coils"/>
    </source>
</evidence>
<dbReference type="OrthoDB" id="9759690at2"/>
<keyword evidence="5 8" id="KW-1133">Transmembrane helix</keyword>
<evidence type="ECO:0000256" key="4">
    <source>
        <dbReference type="ARBA" id="ARBA00022692"/>
    </source>
</evidence>
<feature type="transmembrane region" description="Helical" evidence="8">
    <location>
        <begin position="393"/>
        <end position="412"/>
    </location>
</feature>
<comment type="cofactor">
    <cofactor evidence="1">
        <name>Zn(2+)</name>
        <dbReference type="ChEBI" id="CHEBI:29105"/>
    </cofactor>
</comment>
<feature type="transmembrane region" description="Helical" evidence="8">
    <location>
        <begin position="155"/>
        <end position="178"/>
    </location>
</feature>
<dbReference type="Gene3D" id="2.40.30.170">
    <property type="match status" value="1"/>
</dbReference>
<dbReference type="GO" id="GO:0005737">
    <property type="term" value="C:cytoplasm"/>
    <property type="evidence" value="ECO:0007669"/>
    <property type="project" value="TreeGrafter"/>
</dbReference>
<feature type="transmembrane region" description="Helical" evidence="8">
    <location>
        <begin position="288"/>
        <end position="306"/>
    </location>
</feature>
<gene>
    <name evidence="10" type="ORF">KOR42_45890</name>
</gene>
<comment type="caution">
    <text evidence="10">The sequence shown here is derived from an EMBL/GenBank/DDBJ whole genome shotgun (WGS) entry which is preliminary data.</text>
</comment>
<evidence type="ECO:0000256" key="8">
    <source>
        <dbReference type="SAM" id="Phobius"/>
    </source>
</evidence>
<evidence type="ECO:0000313" key="10">
    <source>
        <dbReference type="EMBL" id="TWT42989.1"/>
    </source>
</evidence>
<keyword evidence="7" id="KW-0175">Coiled coil</keyword>
<dbReference type="EMBL" id="SIHI01000036">
    <property type="protein sequence ID" value="TWT42989.1"/>
    <property type="molecule type" value="Genomic_DNA"/>
</dbReference>
<evidence type="ECO:0000256" key="3">
    <source>
        <dbReference type="ARBA" id="ARBA00007931"/>
    </source>
</evidence>
<dbReference type="Proteomes" id="UP000317243">
    <property type="component" value="Unassembled WGS sequence"/>
</dbReference>
<proteinExistence type="inferred from homology"/>
<dbReference type="GO" id="GO:0016020">
    <property type="term" value="C:membrane"/>
    <property type="evidence" value="ECO:0007669"/>
    <property type="project" value="InterPro"/>
</dbReference>
<comment type="subcellular location">
    <subcellularLocation>
        <location evidence="2">Endomembrane system</location>
        <topology evidence="2">Multi-pass membrane protein</topology>
    </subcellularLocation>
</comment>
<keyword evidence="6 8" id="KW-0472">Membrane</keyword>
<evidence type="ECO:0000256" key="5">
    <source>
        <dbReference type="ARBA" id="ARBA00022989"/>
    </source>
</evidence>
<dbReference type="GO" id="GO:0031293">
    <property type="term" value="P:membrane protein intracellular domain proteolysis"/>
    <property type="evidence" value="ECO:0007669"/>
    <property type="project" value="TreeGrafter"/>
</dbReference>
<feature type="transmembrane region" description="Helical" evidence="8">
    <location>
        <begin position="259"/>
        <end position="282"/>
    </location>
</feature>
<protein>
    <submittedName>
        <fullName evidence="10">Peptidase family M50</fullName>
    </submittedName>
</protein>
<dbReference type="GO" id="GO:0004222">
    <property type="term" value="F:metalloendopeptidase activity"/>
    <property type="evidence" value="ECO:0007669"/>
    <property type="project" value="InterPro"/>
</dbReference>
<organism evidence="10 11">
    <name type="scientific">Thalassoglobus neptunius</name>
    <dbReference type="NCBI Taxonomy" id="1938619"/>
    <lineage>
        <taxon>Bacteria</taxon>
        <taxon>Pseudomonadati</taxon>
        <taxon>Planctomycetota</taxon>
        <taxon>Planctomycetia</taxon>
        <taxon>Planctomycetales</taxon>
        <taxon>Planctomycetaceae</taxon>
        <taxon>Thalassoglobus</taxon>
    </lineage>
</organism>
<name>A0A5C5VZ02_9PLAN</name>
<dbReference type="InterPro" id="IPR008915">
    <property type="entry name" value="Peptidase_M50"/>
</dbReference>
<dbReference type="InterPro" id="IPR001193">
    <property type="entry name" value="MBTPS2"/>
</dbReference>
<dbReference type="RefSeq" id="WP_146511933.1">
    <property type="nucleotide sequence ID" value="NZ_SIHI01000036.1"/>
</dbReference>
<reference evidence="10 11" key="1">
    <citation type="submission" date="2019-02" db="EMBL/GenBank/DDBJ databases">
        <title>Deep-cultivation of Planctomycetes and their phenomic and genomic characterization uncovers novel biology.</title>
        <authorList>
            <person name="Wiegand S."/>
            <person name="Jogler M."/>
            <person name="Boedeker C."/>
            <person name="Pinto D."/>
            <person name="Vollmers J."/>
            <person name="Rivas-Marin E."/>
            <person name="Kohn T."/>
            <person name="Peeters S.H."/>
            <person name="Heuer A."/>
            <person name="Rast P."/>
            <person name="Oberbeckmann S."/>
            <person name="Bunk B."/>
            <person name="Jeske O."/>
            <person name="Meyerdierks A."/>
            <person name="Storesund J.E."/>
            <person name="Kallscheuer N."/>
            <person name="Luecker S."/>
            <person name="Lage O.M."/>
            <person name="Pohl T."/>
            <person name="Merkel B.J."/>
            <person name="Hornburger P."/>
            <person name="Mueller R.-W."/>
            <person name="Bruemmer F."/>
            <person name="Labrenz M."/>
            <person name="Spormann A.M."/>
            <person name="Op Den Camp H."/>
            <person name="Overmann J."/>
            <person name="Amann R."/>
            <person name="Jetten M.S.M."/>
            <person name="Mascher T."/>
            <person name="Medema M.H."/>
            <person name="Devos D.P."/>
            <person name="Kaster A.-K."/>
            <person name="Ovreas L."/>
            <person name="Rohde M."/>
            <person name="Galperin M.Y."/>
            <person name="Jogler C."/>
        </authorList>
    </citation>
    <scope>NUCLEOTIDE SEQUENCE [LARGE SCALE GENOMIC DNA]</scope>
    <source>
        <strain evidence="10 11">KOR42</strain>
    </source>
</reference>
<feature type="transmembrane region" description="Helical" evidence="8">
    <location>
        <begin position="433"/>
        <end position="455"/>
    </location>
</feature>
<keyword evidence="4 8" id="KW-0812">Transmembrane</keyword>
<feature type="coiled-coil region" evidence="7">
    <location>
        <begin position="541"/>
        <end position="568"/>
    </location>
</feature>
<comment type="similarity">
    <text evidence="3">Belongs to the peptidase M50B family.</text>
</comment>
<accession>A0A5C5VZ02</accession>
<dbReference type="Pfam" id="PF02163">
    <property type="entry name" value="Peptidase_M50"/>
    <property type="match status" value="1"/>
</dbReference>
<sequence>MSTAAVASDQTALTQHLAVSVRKDLEIGPLQSGPSASWTVRDPLSQQFFLLREHDFFVFQCLKSRTTIKEIQRQFLMRFAPAQLSETQILSFIQRLWNQGLIHIDRPGMSEAMVRVNRESEKRTRWNQFTNVLAIRFRGFDPDQLLTNTLPYVRWIFHPASVACALILVLIALSIVFAEADRISMELAGLRVLFTPQHLLWLMASIGVIKVIHELGHGFTCKYFGGECHEMGLMLLALTPCLYCNVSDSWRLPNRWQRILISASGILVEVVIAAVCTILWALSTPGSLHLICLYVMVVASINTLLLNGNPLLRYDGYYILSDYTNVPNLRSRAQAQLSALSRKLLFGAGSPASRTNTLSAKIALTLYGLASSIYLTLVIFTILWMIYSLLKPYGLEALAVLLGVGMLGTRLMQLSMRQFQTARILIEHKELHWPRALLGFGAVVASLWVVLMIPFPNAVSAPCQIRASQQTPIVVSVPGTIESEDILPGQQVVEGKVLAKLRNPDLSFRRLQRLSSVDQQRKKLEIMDRQVSIDPSIAAELPTARTMLREFENQLEELDEEVERLTLRAPIDGTFLPTESPPFQSPDDSTFVVDAPPSDQRIRGAWLEHGTLFGYVAPSVHREAVLYVSENEIVELSAGQSVSIVVPERPSERFSGTIVEVGAEPVQSVPIELTATGQVLAQMDQSGAFRPVSPSYAVIVELDSSASELMLHQTGNARIRLTSEPLFAHISKWLRRTFLIAG</sequence>
<evidence type="ECO:0000256" key="6">
    <source>
        <dbReference type="ARBA" id="ARBA00023136"/>
    </source>
</evidence>
<dbReference type="AlphaFoldDB" id="A0A5C5VZ02"/>
<evidence type="ECO:0000313" key="11">
    <source>
        <dbReference type="Proteomes" id="UP000317243"/>
    </source>
</evidence>
<feature type="domain" description="Peptidase M50" evidence="9">
    <location>
        <begin position="203"/>
        <end position="360"/>
    </location>
</feature>
<feature type="transmembrane region" description="Helical" evidence="8">
    <location>
        <begin position="364"/>
        <end position="387"/>
    </location>
</feature>
<evidence type="ECO:0000259" key="9">
    <source>
        <dbReference type="Pfam" id="PF02163"/>
    </source>
</evidence>
<evidence type="ECO:0000256" key="1">
    <source>
        <dbReference type="ARBA" id="ARBA00001947"/>
    </source>
</evidence>
<keyword evidence="11" id="KW-1185">Reference proteome</keyword>
<dbReference type="GO" id="GO:0012505">
    <property type="term" value="C:endomembrane system"/>
    <property type="evidence" value="ECO:0007669"/>
    <property type="project" value="UniProtKB-SubCell"/>
</dbReference>
<dbReference type="PANTHER" id="PTHR13325:SF3">
    <property type="entry name" value="MEMBRANE-BOUND TRANSCRIPTION FACTOR SITE-2 PROTEASE"/>
    <property type="match status" value="1"/>
</dbReference>
<dbReference type="PANTHER" id="PTHR13325">
    <property type="entry name" value="PROTEASE M50 MEMBRANE-BOUND TRANSCRIPTION FACTOR SITE 2 PROTEASE"/>
    <property type="match status" value="1"/>
</dbReference>